<keyword evidence="1" id="KW-0812">Transmembrane</keyword>
<feature type="transmembrane region" description="Helical" evidence="1">
    <location>
        <begin position="52"/>
        <end position="73"/>
    </location>
</feature>
<dbReference type="OrthoDB" id="5195601at2"/>
<name>W9H6V3_9PROT</name>
<evidence type="ECO:0000313" key="3">
    <source>
        <dbReference type="Proteomes" id="UP000019486"/>
    </source>
</evidence>
<protein>
    <submittedName>
        <fullName evidence="2">Uncharacterized protein</fullName>
    </submittedName>
</protein>
<accession>W9H6V3</accession>
<evidence type="ECO:0000256" key="1">
    <source>
        <dbReference type="SAM" id="Phobius"/>
    </source>
</evidence>
<dbReference type="STRING" id="1385369.N825_18620"/>
<evidence type="ECO:0000313" key="2">
    <source>
        <dbReference type="EMBL" id="EWY41965.1"/>
    </source>
</evidence>
<comment type="caution">
    <text evidence="2">The sequence shown here is derived from an EMBL/GenBank/DDBJ whole genome shotgun (WGS) entry which is preliminary data.</text>
</comment>
<keyword evidence="1" id="KW-0472">Membrane</keyword>
<dbReference type="RefSeq" id="WP_037446923.1">
    <property type="nucleotide sequence ID" value="NZ_AVFL01000002.1"/>
</dbReference>
<dbReference type="AlphaFoldDB" id="W9H6V3"/>
<reference evidence="2 3" key="1">
    <citation type="submission" date="2013-08" db="EMBL/GenBank/DDBJ databases">
        <title>The genome sequence of Skermanella stibiiresistens.</title>
        <authorList>
            <person name="Zhu W."/>
            <person name="Wang G."/>
        </authorList>
    </citation>
    <scope>NUCLEOTIDE SEQUENCE [LARGE SCALE GENOMIC DNA]</scope>
    <source>
        <strain evidence="2 3">SB22</strain>
    </source>
</reference>
<feature type="transmembrane region" description="Helical" evidence="1">
    <location>
        <begin position="117"/>
        <end position="138"/>
    </location>
</feature>
<keyword evidence="3" id="KW-1185">Reference proteome</keyword>
<dbReference type="Proteomes" id="UP000019486">
    <property type="component" value="Unassembled WGS sequence"/>
</dbReference>
<gene>
    <name evidence="2" type="ORF">N825_18620</name>
</gene>
<feature type="transmembrane region" description="Helical" evidence="1">
    <location>
        <begin position="12"/>
        <end position="32"/>
    </location>
</feature>
<dbReference type="EMBL" id="AVFL01000002">
    <property type="protein sequence ID" value="EWY41965.1"/>
    <property type="molecule type" value="Genomic_DNA"/>
</dbReference>
<feature type="transmembrane region" description="Helical" evidence="1">
    <location>
        <begin position="85"/>
        <end position="105"/>
    </location>
</feature>
<keyword evidence="1" id="KW-1133">Transmembrane helix</keyword>
<proteinExistence type="predicted"/>
<organism evidence="2 3">
    <name type="scientific">Skermanella stibiiresistens SB22</name>
    <dbReference type="NCBI Taxonomy" id="1385369"/>
    <lineage>
        <taxon>Bacteria</taxon>
        <taxon>Pseudomonadati</taxon>
        <taxon>Pseudomonadota</taxon>
        <taxon>Alphaproteobacteria</taxon>
        <taxon>Rhodospirillales</taxon>
        <taxon>Azospirillaceae</taxon>
        <taxon>Skermanella</taxon>
    </lineage>
</organism>
<sequence>MVQRTGWRALHAAAGLIGFLTIAAFMVSTIVVELSGDVAAVAEVKAAIVKGLFLLIPALALTGASGFHLAGRAPKGLAGRKFRRMRIVAGNGLLLLVPAALYLHWKAAAGDFDEMFLLVQAVEVMAGTLNLGLIGLNIRDGLRLTGRLKSIA</sequence>